<keyword evidence="2" id="KW-1185">Reference proteome</keyword>
<dbReference type="EMBL" id="JAPUUL010000305">
    <property type="protein sequence ID" value="KAJ8131361.1"/>
    <property type="molecule type" value="Genomic_DNA"/>
</dbReference>
<evidence type="ECO:0000313" key="1">
    <source>
        <dbReference type="EMBL" id="KAJ8131361.1"/>
    </source>
</evidence>
<reference evidence="1" key="1">
    <citation type="submission" date="2022-12" db="EMBL/GenBank/DDBJ databases">
        <title>Genome Sequence of Lasiodiplodia mahajangana.</title>
        <authorList>
            <person name="Buettner E."/>
        </authorList>
    </citation>
    <scope>NUCLEOTIDE SEQUENCE</scope>
    <source>
        <strain evidence="1">VT137</strain>
    </source>
</reference>
<dbReference type="Proteomes" id="UP001153332">
    <property type="component" value="Unassembled WGS sequence"/>
</dbReference>
<evidence type="ECO:0000313" key="2">
    <source>
        <dbReference type="Proteomes" id="UP001153332"/>
    </source>
</evidence>
<comment type="caution">
    <text evidence="1">The sequence shown here is derived from an EMBL/GenBank/DDBJ whole genome shotgun (WGS) entry which is preliminary data.</text>
</comment>
<gene>
    <name evidence="1" type="ORF">O1611_g2264</name>
</gene>
<sequence length="284" mass="31235">MAEELEFDDRILAFEVGLSEAGDEGSNFRTQNDPSAPLQRINIVERKGTVDVRCNSLDVIHGHLKDGEGPATLIVYEFQFDPRKKARRISSVDIEFSFGSDSGKEPGVLKISNKGRMVLERTSQMETITKGGEATARGNALAAELGCSWKWEKTISHETKDATTIVGSIDLPHGGRNYGAPNTAAWTLIENETMKTGVPAYLRTAVLLSRGDEEKKFFSTFKIRAKVDLISGITQLFGRTPKDDPILYDANLPPTNKLRDYDTSSLAAVDLQGLSKAAFTNYDN</sequence>
<protein>
    <submittedName>
        <fullName evidence="1">Uncharacterized protein</fullName>
    </submittedName>
</protein>
<organism evidence="1 2">
    <name type="scientific">Lasiodiplodia mahajangana</name>
    <dbReference type="NCBI Taxonomy" id="1108764"/>
    <lineage>
        <taxon>Eukaryota</taxon>
        <taxon>Fungi</taxon>
        <taxon>Dikarya</taxon>
        <taxon>Ascomycota</taxon>
        <taxon>Pezizomycotina</taxon>
        <taxon>Dothideomycetes</taxon>
        <taxon>Dothideomycetes incertae sedis</taxon>
        <taxon>Botryosphaeriales</taxon>
        <taxon>Botryosphaeriaceae</taxon>
        <taxon>Lasiodiplodia</taxon>
    </lineage>
</organism>
<accession>A0ACC2JV29</accession>
<name>A0ACC2JV29_9PEZI</name>
<proteinExistence type="predicted"/>